<gene>
    <name evidence="2" type="ORF">FM110_12490</name>
</gene>
<evidence type="ECO:0000256" key="1">
    <source>
        <dbReference type="SAM" id="Phobius"/>
    </source>
</evidence>
<protein>
    <recommendedName>
        <fullName evidence="4">DUF3592 domain-containing protein</fullName>
    </recommendedName>
</protein>
<dbReference type="RefSeq" id="WP_159458085.1">
    <property type="nucleotide sequence ID" value="NZ_FWFG01000108.1"/>
</dbReference>
<feature type="transmembrane region" description="Helical" evidence="1">
    <location>
        <begin position="130"/>
        <end position="154"/>
    </location>
</feature>
<feature type="transmembrane region" description="Helical" evidence="1">
    <location>
        <begin position="6"/>
        <end position="25"/>
    </location>
</feature>
<evidence type="ECO:0000313" key="2">
    <source>
        <dbReference type="EMBL" id="SLM95244.1"/>
    </source>
</evidence>
<keyword evidence="1" id="KW-0472">Membrane</keyword>
<evidence type="ECO:0000313" key="3">
    <source>
        <dbReference type="Proteomes" id="UP000195981"/>
    </source>
</evidence>
<keyword evidence="1" id="KW-0812">Transmembrane</keyword>
<name>A0A1X6X7E1_9MICO</name>
<dbReference type="OrthoDB" id="4793458at2"/>
<accession>A0A1X6X7E1</accession>
<dbReference type="AlphaFoldDB" id="A0A1X6X7E1"/>
<keyword evidence="3" id="KW-1185">Reference proteome</keyword>
<reference evidence="2 3" key="1">
    <citation type="submission" date="2017-02" db="EMBL/GenBank/DDBJ databases">
        <authorList>
            <person name="Peterson S.W."/>
        </authorList>
    </citation>
    <scope>NUCLEOTIDE SEQUENCE [LARGE SCALE GENOMIC DNA]</scope>
    <source>
        <strain evidence="2 3">CIP104813</strain>
    </source>
</reference>
<sequence>MVYLVLLVPVAWLFWALFVLLRSVFRLMTLSRMNGSGARVQGRVVSVEKRNRATKWMSERTTYRTECRETLEFPGPDGRPVSGPVFYSDVVDVDRTGQEVLVIVDRSNPQRFSTPLDGRSIATATPRAQIFSSITMIVVDTGLFVGLLVMIHLARSGMLPGVS</sequence>
<keyword evidence="1" id="KW-1133">Transmembrane helix</keyword>
<organism evidence="2 3">
    <name type="scientific">Brachybacterium nesterenkovii</name>
    <dbReference type="NCBI Taxonomy" id="47847"/>
    <lineage>
        <taxon>Bacteria</taxon>
        <taxon>Bacillati</taxon>
        <taxon>Actinomycetota</taxon>
        <taxon>Actinomycetes</taxon>
        <taxon>Micrococcales</taxon>
        <taxon>Dermabacteraceae</taxon>
        <taxon>Brachybacterium</taxon>
    </lineage>
</organism>
<dbReference type="EMBL" id="FWFG01000108">
    <property type="protein sequence ID" value="SLM95244.1"/>
    <property type="molecule type" value="Genomic_DNA"/>
</dbReference>
<proteinExistence type="predicted"/>
<dbReference type="Proteomes" id="UP000195981">
    <property type="component" value="Unassembled WGS sequence"/>
</dbReference>
<evidence type="ECO:0008006" key="4">
    <source>
        <dbReference type="Google" id="ProtNLM"/>
    </source>
</evidence>